<dbReference type="NCBIfam" id="NF041259">
    <property type="entry name" value="mono_DmmA_fam"/>
    <property type="match status" value="1"/>
</dbReference>
<protein>
    <recommendedName>
        <fullName evidence="1">Dimethylamine monooxygenase subunit DmmA-like C-terminal domain-containing protein</fullName>
    </recommendedName>
</protein>
<reference evidence="2 3" key="1">
    <citation type="submission" date="2019-07" db="EMBL/GenBank/DDBJ databases">
        <title>Reinekea sp. strain SSH23 genome sequencing and assembly.</title>
        <authorList>
            <person name="Kim I."/>
        </authorList>
    </citation>
    <scope>NUCLEOTIDE SEQUENCE [LARGE SCALE GENOMIC DNA]</scope>
    <source>
        <strain evidence="2 3">SSH23</strain>
    </source>
</reference>
<dbReference type="InterPro" id="IPR048037">
    <property type="entry name" value="DmmA-like_C"/>
</dbReference>
<dbReference type="RefSeq" id="WP_147712272.1">
    <property type="nucleotide sequence ID" value="NZ_VKAD01000001.1"/>
</dbReference>
<evidence type="ECO:0000313" key="2">
    <source>
        <dbReference type="EMBL" id="TXR53155.1"/>
    </source>
</evidence>
<evidence type="ECO:0000313" key="3">
    <source>
        <dbReference type="Proteomes" id="UP000321764"/>
    </source>
</evidence>
<organism evidence="2 3">
    <name type="scientific">Reinekea thalattae</name>
    <dbReference type="NCBI Taxonomy" id="2593301"/>
    <lineage>
        <taxon>Bacteria</taxon>
        <taxon>Pseudomonadati</taxon>
        <taxon>Pseudomonadota</taxon>
        <taxon>Gammaproteobacteria</taxon>
        <taxon>Oceanospirillales</taxon>
        <taxon>Saccharospirillaceae</taxon>
        <taxon>Reinekea</taxon>
    </lineage>
</organism>
<dbReference type="AlphaFoldDB" id="A0A5C8Z4Y2"/>
<feature type="domain" description="Dimethylamine monooxygenase subunit DmmA-like C-terminal" evidence="1">
    <location>
        <begin position="117"/>
        <end position="157"/>
    </location>
</feature>
<dbReference type="OrthoDB" id="6955242at2"/>
<dbReference type="Proteomes" id="UP000321764">
    <property type="component" value="Unassembled WGS sequence"/>
</dbReference>
<sequence>MQSDILPEVVSKPVYRSVVKHPRAQHHLFVSNEPLTGAAESIFNSCAEGERSLIVVADSQNLAANVAELVSELPLASCLYLAGEESFMWVVAELFFAEGLREDQLQFFKPTSQGRAIFCCHCYQVTQGVTHSPSACAGCGRLLLVTDHFSRKNASYFAYQANAEDPQDIPKTEKLS</sequence>
<proteinExistence type="predicted"/>
<dbReference type="EMBL" id="VKAD01000001">
    <property type="protein sequence ID" value="TXR53155.1"/>
    <property type="molecule type" value="Genomic_DNA"/>
</dbReference>
<keyword evidence="3" id="KW-1185">Reference proteome</keyword>
<name>A0A5C8Z4Y2_9GAMM</name>
<accession>A0A5C8Z4Y2</accession>
<dbReference type="Pfam" id="PF22289">
    <property type="entry name" value="DmmA-like_C"/>
    <property type="match status" value="1"/>
</dbReference>
<evidence type="ECO:0000259" key="1">
    <source>
        <dbReference type="Pfam" id="PF22289"/>
    </source>
</evidence>
<gene>
    <name evidence="2" type="ORF">FME95_00860</name>
</gene>
<comment type="caution">
    <text evidence="2">The sequence shown here is derived from an EMBL/GenBank/DDBJ whole genome shotgun (WGS) entry which is preliminary data.</text>
</comment>